<keyword evidence="4 11" id="KW-0067">ATP-binding</keyword>
<feature type="transmembrane region" description="Helical" evidence="8">
    <location>
        <begin position="264"/>
        <end position="287"/>
    </location>
</feature>
<evidence type="ECO:0000256" key="8">
    <source>
        <dbReference type="SAM" id="Phobius"/>
    </source>
</evidence>
<dbReference type="SUPFAM" id="SSF52540">
    <property type="entry name" value="P-loop containing nucleoside triphosphate hydrolases"/>
    <property type="match status" value="1"/>
</dbReference>
<dbReference type="Pfam" id="PF00664">
    <property type="entry name" value="ABC_membrane"/>
    <property type="match status" value="1"/>
</dbReference>
<dbReference type="CDD" id="cd18551">
    <property type="entry name" value="ABC_6TM_LmrA_like"/>
    <property type="match status" value="1"/>
</dbReference>
<feature type="region of interest" description="Disordered" evidence="7">
    <location>
        <begin position="1"/>
        <end position="28"/>
    </location>
</feature>
<feature type="domain" description="ABC transmembrane type-1" evidence="10">
    <location>
        <begin position="48"/>
        <end position="325"/>
    </location>
</feature>
<dbReference type="Gene3D" id="1.20.1560.10">
    <property type="entry name" value="ABC transporter type 1, transmembrane domain"/>
    <property type="match status" value="1"/>
</dbReference>
<dbReference type="InterPro" id="IPR003593">
    <property type="entry name" value="AAA+_ATPase"/>
</dbReference>
<dbReference type="InterPro" id="IPR003439">
    <property type="entry name" value="ABC_transporter-like_ATP-bd"/>
</dbReference>
<feature type="transmembrane region" description="Helical" evidence="8">
    <location>
        <begin position="299"/>
        <end position="323"/>
    </location>
</feature>
<feature type="domain" description="ABC transporter" evidence="9">
    <location>
        <begin position="361"/>
        <end position="603"/>
    </location>
</feature>
<keyword evidence="5 8" id="KW-1133">Transmembrane helix</keyword>
<evidence type="ECO:0000313" key="11">
    <source>
        <dbReference type="EMBL" id="WAE73723.1"/>
    </source>
</evidence>
<evidence type="ECO:0000256" key="5">
    <source>
        <dbReference type="ARBA" id="ARBA00022989"/>
    </source>
</evidence>
<dbReference type="SMART" id="SM00382">
    <property type="entry name" value="AAA"/>
    <property type="match status" value="1"/>
</dbReference>
<evidence type="ECO:0000313" key="12">
    <source>
        <dbReference type="Proteomes" id="UP001156498"/>
    </source>
</evidence>
<feature type="transmembrane region" description="Helical" evidence="8">
    <location>
        <begin position="83"/>
        <end position="103"/>
    </location>
</feature>
<dbReference type="PANTHER" id="PTHR43394">
    <property type="entry name" value="ATP-DEPENDENT PERMEASE MDL1, MITOCHONDRIAL"/>
    <property type="match status" value="1"/>
</dbReference>
<organism evidence="11 12">
    <name type="scientific">Streptomonospora nanhaiensis</name>
    <dbReference type="NCBI Taxonomy" id="1323731"/>
    <lineage>
        <taxon>Bacteria</taxon>
        <taxon>Bacillati</taxon>
        <taxon>Actinomycetota</taxon>
        <taxon>Actinomycetes</taxon>
        <taxon>Streptosporangiales</taxon>
        <taxon>Nocardiopsidaceae</taxon>
        <taxon>Streptomonospora</taxon>
    </lineage>
</organism>
<dbReference type="SUPFAM" id="SSF90123">
    <property type="entry name" value="ABC transporter transmembrane region"/>
    <property type="match status" value="1"/>
</dbReference>
<accession>A0ABY6YNA6</accession>
<dbReference type="InterPro" id="IPR039421">
    <property type="entry name" value="Type_1_exporter"/>
</dbReference>
<feature type="transmembrane region" description="Helical" evidence="8">
    <location>
        <begin position="184"/>
        <end position="201"/>
    </location>
</feature>
<dbReference type="InterPro" id="IPR027417">
    <property type="entry name" value="P-loop_NTPase"/>
</dbReference>
<dbReference type="InterPro" id="IPR017871">
    <property type="entry name" value="ABC_transporter-like_CS"/>
</dbReference>
<dbReference type="InterPro" id="IPR011527">
    <property type="entry name" value="ABC1_TM_dom"/>
</dbReference>
<dbReference type="InterPro" id="IPR036640">
    <property type="entry name" value="ABC1_TM_sf"/>
</dbReference>
<dbReference type="Proteomes" id="UP001156498">
    <property type="component" value="Chromosome"/>
</dbReference>
<dbReference type="RefSeq" id="WP_267947505.1">
    <property type="nucleotide sequence ID" value="NZ_CP113264.1"/>
</dbReference>
<feature type="transmembrane region" description="Helical" evidence="8">
    <location>
        <begin position="158"/>
        <end position="178"/>
    </location>
</feature>
<protein>
    <submittedName>
        <fullName evidence="11">ABC transporter ATP-binding protein</fullName>
    </submittedName>
</protein>
<dbReference type="PROSITE" id="PS50893">
    <property type="entry name" value="ABC_TRANSPORTER_2"/>
    <property type="match status" value="1"/>
</dbReference>
<evidence type="ECO:0000259" key="9">
    <source>
        <dbReference type="PROSITE" id="PS50893"/>
    </source>
</evidence>
<dbReference type="PANTHER" id="PTHR43394:SF1">
    <property type="entry name" value="ATP-BINDING CASSETTE SUB-FAMILY B MEMBER 10, MITOCHONDRIAL"/>
    <property type="match status" value="1"/>
</dbReference>
<evidence type="ECO:0000256" key="4">
    <source>
        <dbReference type="ARBA" id="ARBA00022840"/>
    </source>
</evidence>
<evidence type="ECO:0000256" key="7">
    <source>
        <dbReference type="SAM" id="MobiDB-lite"/>
    </source>
</evidence>
<dbReference type="PROSITE" id="PS50929">
    <property type="entry name" value="ABC_TM1F"/>
    <property type="match status" value="1"/>
</dbReference>
<keyword evidence="2 8" id="KW-0812">Transmembrane</keyword>
<evidence type="ECO:0000256" key="2">
    <source>
        <dbReference type="ARBA" id="ARBA00022692"/>
    </source>
</evidence>
<dbReference type="GO" id="GO:0005524">
    <property type="term" value="F:ATP binding"/>
    <property type="evidence" value="ECO:0007669"/>
    <property type="project" value="UniProtKB-KW"/>
</dbReference>
<dbReference type="Gene3D" id="3.40.50.300">
    <property type="entry name" value="P-loop containing nucleotide triphosphate hydrolases"/>
    <property type="match status" value="1"/>
</dbReference>
<dbReference type="PROSITE" id="PS00211">
    <property type="entry name" value="ABC_TRANSPORTER_1"/>
    <property type="match status" value="1"/>
</dbReference>
<keyword evidence="6 8" id="KW-0472">Membrane</keyword>
<dbReference type="Pfam" id="PF00005">
    <property type="entry name" value="ABC_tran"/>
    <property type="match status" value="1"/>
</dbReference>
<gene>
    <name evidence="11" type="ORF">OUQ99_00935</name>
</gene>
<evidence type="ECO:0000256" key="3">
    <source>
        <dbReference type="ARBA" id="ARBA00022741"/>
    </source>
</evidence>
<reference evidence="11 12" key="1">
    <citation type="journal article" date="2013" name="Int. J. Syst. Evol. Microbiol.">
        <title>Description of Streptomonospora sediminis sp. nov. and Streptomonospora nanhaiensis sp. nov., and reclassification of Nocardiopsis arabia Hozzein &amp; Goodfellow 2008 as Streptomonospora arabica comb. nov. and emended description of the genus Streptomonospora.</title>
        <authorList>
            <person name="Zhang D.F."/>
            <person name="Pan H.Q."/>
            <person name="He J."/>
            <person name="Zhang X.M."/>
            <person name="Zhang Y.G."/>
            <person name="Klenk H.P."/>
            <person name="Hu J.C."/>
            <person name="Li W.J."/>
        </authorList>
    </citation>
    <scope>NUCLEOTIDE SEQUENCE [LARGE SCALE GENOMIC DNA]</scope>
    <source>
        <strain evidence="11 12">12A09</strain>
    </source>
</reference>
<proteinExistence type="predicted"/>
<evidence type="ECO:0000256" key="6">
    <source>
        <dbReference type="ARBA" id="ARBA00023136"/>
    </source>
</evidence>
<dbReference type="EMBL" id="CP113264">
    <property type="protein sequence ID" value="WAE73723.1"/>
    <property type="molecule type" value="Genomic_DNA"/>
</dbReference>
<keyword evidence="3" id="KW-0547">Nucleotide-binding</keyword>
<evidence type="ECO:0000259" key="10">
    <source>
        <dbReference type="PROSITE" id="PS50929"/>
    </source>
</evidence>
<feature type="transmembrane region" description="Helical" evidence="8">
    <location>
        <begin position="42"/>
        <end position="63"/>
    </location>
</feature>
<keyword evidence="12" id="KW-1185">Reference proteome</keyword>
<evidence type="ECO:0000256" key="1">
    <source>
        <dbReference type="ARBA" id="ARBA00004651"/>
    </source>
</evidence>
<name>A0ABY6YNA6_9ACTN</name>
<sequence>MTVSDTDTDPRDPLRSGDGGAPGPSNGPVAGFRDVLPLLRPYRVPLGIAFFLGTLGTAAGAVQPLVVSRMVDTFQSGLPLGEAALLVVLLLVSAVLTGVRELVIERTGERFAYDSRERLVKHLYSLPMARLDFRDRADLVTRVTTDVSETRTFLTSGLIDLAISTITVLISLVMMALIDPVLLGLSFVAVLVVFVVVLALGRKTRPVGLQMQNALGALAESVSRSLGSMKTVRAARAVGRESDKAMAMASEVRRAGLRAAGLRALLQTVSGVAVQVLLIVIVGFGALRVASGELTTGELSAFIMYLMLMVTPIAMVGNVVASLGEAFGALARILEIKSEPTEPDIQTANSSILAGHADEVFRFEGVSFRYDRPTSSVPDTTELTLSSVSFSVARGETVALVGPSGAGKSTLFSLLERFYEPTDGRILFHGQDVMELSRDKLRKQLAYVDQDAVVLSGNVRENLMLADTEATDTECIDALRQVGLVQDREEGRRYLEKQIGEMGMRLSGGQRQRLAIARALLSGNPVLLLDEATSNLDSRNEALIRDALDLSAIDRTTLVIAHRFSTVVSADKIIVLDMGRVIAQGTHHELIQSCELYNELAKHQFLSGHAEKT</sequence>
<comment type="subcellular location">
    <subcellularLocation>
        <location evidence="1">Cell membrane</location>
        <topology evidence="1">Multi-pass membrane protein</topology>
    </subcellularLocation>
</comment>